<dbReference type="InterPro" id="IPR005484">
    <property type="entry name" value="Ribosomal_uL18_bac/plant/anim"/>
</dbReference>
<dbReference type="GO" id="GO:0008097">
    <property type="term" value="F:5S rRNA binding"/>
    <property type="evidence" value="ECO:0007669"/>
    <property type="project" value="TreeGrafter"/>
</dbReference>
<evidence type="ECO:0000256" key="2">
    <source>
        <dbReference type="ARBA" id="ARBA00022730"/>
    </source>
</evidence>
<dbReference type="AlphaFoldDB" id="A0A366HUC9"/>
<keyword evidence="4 7" id="KW-0689">Ribosomal protein</keyword>
<comment type="subunit">
    <text evidence="7">Part of the 50S ribosomal subunit; part of the 5S rRNA/L5/L18/L25 subcomplex. Contacts the 5S and 23S rRNAs.</text>
</comment>
<evidence type="ECO:0000313" key="9">
    <source>
        <dbReference type="Proteomes" id="UP000253426"/>
    </source>
</evidence>
<name>A0A366HUC9_9BACT</name>
<dbReference type="NCBIfam" id="TIGR00060">
    <property type="entry name" value="L18_bact"/>
    <property type="match status" value="1"/>
</dbReference>
<dbReference type="Gene3D" id="3.30.420.100">
    <property type="match status" value="1"/>
</dbReference>
<dbReference type="FunFam" id="3.30.420.100:FF:000001">
    <property type="entry name" value="50S ribosomal protein L18"/>
    <property type="match status" value="1"/>
</dbReference>
<dbReference type="PANTHER" id="PTHR12899">
    <property type="entry name" value="39S RIBOSOMAL PROTEIN L18, MITOCHONDRIAL"/>
    <property type="match status" value="1"/>
</dbReference>
<protein>
    <recommendedName>
        <fullName evidence="6 7">Large ribosomal subunit protein uL18</fullName>
    </recommendedName>
</protein>
<keyword evidence="3 7" id="KW-0694">RNA-binding</keyword>
<dbReference type="GO" id="GO:0003735">
    <property type="term" value="F:structural constituent of ribosome"/>
    <property type="evidence" value="ECO:0007669"/>
    <property type="project" value="InterPro"/>
</dbReference>
<keyword evidence="5 7" id="KW-0687">Ribonucleoprotein</keyword>
<keyword evidence="2 7" id="KW-0699">rRNA-binding</keyword>
<dbReference type="InterPro" id="IPR057268">
    <property type="entry name" value="Ribosomal_L18"/>
</dbReference>
<dbReference type="InterPro" id="IPR004389">
    <property type="entry name" value="Ribosomal_uL18_bac-type"/>
</dbReference>
<evidence type="ECO:0000313" key="8">
    <source>
        <dbReference type="EMBL" id="RBP47886.1"/>
    </source>
</evidence>
<sequence>MATINRKANRRRIHARIRKNLTGTAERPRLAVHFSNKRVYAQIINDEEGKTLVSACTTEKALAATLANIANATKVGEAIAERALQANISQVVFDRGGHVFHGKVKALADAARAKGLQF</sequence>
<dbReference type="GO" id="GO:0006412">
    <property type="term" value="P:translation"/>
    <property type="evidence" value="ECO:0007669"/>
    <property type="project" value="UniProtKB-UniRule"/>
</dbReference>
<evidence type="ECO:0000256" key="5">
    <source>
        <dbReference type="ARBA" id="ARBA00023274"/>
    </source>
</evidence>
<dbReference type="Pfam" id="PF00861">
    <property type="entry name" value="Ribosomal_L18p"/>
    <property type="match status" value="1"/>
</dbReference>
<dbReference type="HAMAP" id="MF_01337_B">
    <property type="entry name" value="Ribosomal_uL18_B"/>
    <property type="match status" value="1"/>
</dbReference>
<comment type="function">
    <text evidence="7">This is one of the proteins that bind and probably mediate the attachment of the 5S RNA into the large ribosomal subunit, where it forms part of the central protuberance.</text>
</comment>
<proteinExistence type="inferred from homology"/>
<dbReference type="Proteomes" id="UP000253426">
    <property type="component" value="Unassembled WGS sequence"/>
</dbReference>
<evidence type="ECO:0000256" key="4">
    <source>
        <dbReference type="ARBA" id="ARBA00022980"/>
    </source>
</evidence>
<dbReference type="CDD" id="cd00432">
    <property type="entry name" value="Ribosomal_L18_L5e"/>
    <property type="match status" value="1"/>
</dbReference>
<dbReference type="SUPFAM" id="SSF53137">
    <property type="entry name" value="Translational machinery components"/>
    <property type="match status" value="1"/>
</dbReference>
<dbReference type="EMBL" id="QNRR01000001">
    <property type="protein sequence ID" value="RBP47886.1"/>
    <property type="molecule type" value="Genomic_DNA"/>
</dbReference>
<organism evidence="8 9">
    <name type="scientific">Roseimicrobium gellanilyticum</name>
    <dbReference type="NCBI Taxonomy" id="748857"/>
    <lineage>
        <taxon>Bacteria</taxon>
        <taxon>Pseudomonadati</taxon>
        <taxon>Verrucomicrobiota</taxon>
        <taxon>Verrucomicrobiia</taxon>
        <taxon>Verrucomicrobiales</taxon>
        <taxon>Verrucomicrobiaceae</taxon>
        <taxon>Roseimicrobium</taxon>
    </lineage>
</organism>
<evidence type="ECO:0000256" key="6">
    <source>
        <dbReference type="ARBA" id="ARBA00035197"/>
    </source>
</evidence>
<evidence type="ECO:0000256" key="7">
    <source>
        <dbReference type="HAMAP-Rule" id="MF_01337"/>
    </source>
</evidence>
<comment type="similarity">
    <text evidence="1 7">Belongs to the universal ribosomal protein uL18 family.</text>
</comment>
<evidence type="ECO:0000256" key="3">
    <source>
        <dbReference type="ARBA" id="ARBA00022884"/>
    </source>
</evidence>
<dbReference type="GO" id="GO:0022625">
    <property type="term" value="C:cytosolic large ribosomal subunit"/>
    <property type="evidence" value="ECO:0007669"/>
    <property type="project" value="TreeGrafter"/>
</dbReference>
<dbReference type="PANTHER" id="PTHR12899:SF3">
    <property type="entry name" value="LARGE RIBOSOMAL SUBUNIT PROTEIN UL18M"/>
    <property type="match status" value="1"/>
</dbReference>
<evidence type="ECO:0000256" key="1">
    <source>
        <dbReference type="ARBA" id="ARBA00007116"/>
    </source>
</evidence>
<gene>
    <name evidence="7" type="primary">rplR</name>
    <name evidence="8" type="ORF">DES53_101686</name>
</gene>
<keyword evidence="9" id="KW-1185">Reference proteome</keyword>
<accession>A0A366HUC9</accession>
<dbReference type="RefSeq" id="WP_211325425.1">
    <property type="nucleotide sequence ID" value="NZ_QNRR01000001.1"/>
</dbReference>
<comment type="caution">
    <text evidence="8">The sequence shown here is derived from an EMBL/GenBank/DDBJ whole genome shotgun (WGS) entry which is preliminary data.</text>
</comment>
<reference evidence="8 9" key="1">
    <citation type="submission" date="2018-06" db="EMBL/GenBank/DDBJ databases">
        <title>Genomic Encyclopedia of Type Strains, Phase IV (KMG-IV): sequencing the most valuable type-strain genomes for metagenomic binning, comparative biology and taxonomic classification.</title>
        <authorList>
            <person name="Goeker M."/>
        </authorList>
    </citation>
    <scope>NUCLEOTIDE SEQUENCE [LARGE SCALE GENOMIC DNA]</scope>
    <source>
        <strain evidence="8 9">DSM 25532</strain>
    </source>
</reference>